<dbReference type="EMBL" id="CP138580">
    <property type="protein sequence ID" value="WPG97724.1"/>
    <property type="molecule type" value="Genomic_DNA"/>
</dbReference>
<dbReference type="InterPro" id="IPR029063">
    <property type="entry name" value="SAM-dependent_MTases_sf"/>
</dbReference>
<dbReference type="AlphaFoldDB" id="A0AAQ3LYW9"/>
<evidence type="ECO:0000313" key="3">
    <source>
        <dbReference type="EMBL" id="WPG97724.1"/>
    </source>
</evidence>
<proteinExistence type="predicted"/>
<sequence length="309" mass="33940">MSAFSEANRKAFDELSATYNTKPWQLKLSAQVSEALEKRMDWMGVEWAKPDDRTSGRQVRLLDYACGTGSITKALGSSVTTIRGIDISENMVKVYNEAARSSGLTVEQANAVVGDLFATDVPNELQDDELYNFDIAVVGLGFHHFEDPALAVKRLAERLKAATGTLIIIDFLPFDRKVADQPKDMPDMSTTIKHNGFIREGMNKLFTDAGLGDFGFDILSEPTRMELQSGPVERTIFIARGRKAPTVWGKVSNWFYSMQDGIGGQLGVKRDDGKWTAGLDGQTQKGTAPWSAGLSGSTQKESRTWQGGL</sequence>
<keyword evidence="4" id="KW-1185">Reference proteome</keyword>
<gene>
    <name evidence="3" type="ORF">R9X50_00050500</name>
</gene>
<evidence type="ECO:0000256" key="1">
    <source>
        <dbReference type="SAM" id="MobiDB-lite"/>
    </source>
</evidence>
<organism evidence="3 4">
    <name type="scientific">Acrodontium crateriforme</name>
    <dbReference type="NCBI Taxonomy" id="150365"/>
    <lineage>
        <taxon>Eukaryota</taxon>
        <taxon>Fungi</taxon>
        <taxon>Dikarya</taxon>
        <taxon>Ascomycota</taxon>
        <taxon>Pezizomycotina</taxon>
        <taxon>Dothideomycetes</taxon>
        <taxon>Dothideomycetidae</taxon>
        <taxon>Mycosphaerellales</taxon>
        <taxon>Teratosphaeriaceae</taxon>
        <taxon>Acrodontium</taxon>
    </lineage>
</organism>
<name>A0AAQ3LYW9_9PEZI</name>
<dbReference type="PANTHER" id="PTHR43591:SF108">
    <property type="entry name" value="S-ADENOSYL-L-METHIONINE-DEPENDENT METHYLTRANSFERASE"/>
    <property type="match status" value="1"/>
</dbReference>
<evidence type="ECO:0000259" key="2">
    <source>
        <dbReference type="Pfam" id="PF08241"/>
    </source>
</evidence>
<dbReference type="InterPro" id="IPR013216">
    <property type="entry name" value="Methyltransf_11"/>
</dbReference>
<evidence type="ECO:0000313" key="4">
    <source>
        <dbReference type="Proteomes" id="UP001303373"/>
    </source>
</evidence>
<dbReference type="CDD" id="cd02440">
    <property type="entry name" value="AdoMet_MTases"/>
    <property type="match status" value="1"/>
</dbReference>
<dbReference type="Gene3D" id="3.40.50.150">
    <property type="entry name" value="Vaccinia Virus protein VP39"/>
    <property type="match status" value="1"/>
</dbReference>
<feature type="domain" description="Methyltransferase type 11" evidence="2">
    <location>
        <begin position="62"/>
        <end position="161"/>
    </location>
</feature>
<accession>A0AAQ3LYW9</accession>
<dbReference type="PANTHER" id="PTHR43591">
    <property type="entry name" value="METHYLTRANSFERASE"/>
    <property type="match status" value="1"/>
</dbReference>
<dbReference type="Pfam" id="PF08241">
    <property type="entry name" value="Methyltransf_11"/>
    <property type="match status" value="1"/>
</dbReference>
<dbReference type="Proteomes" id="UP001303373">
    <property type="component" value="Chromosome 1"/>
</dbReference>
<reference evidence="3 4" key="1">
    <citation type="submission" date="2023-11" db="EMBL/GenBank/DDBJ databases">
        <title>An acidophilic fungus is an integral part of prey digestion in a carnivorous sundew plant.</title>
        <authorList>
            <person name="Tsai I.J."/>
        </authorList>
    </citation>
    <scope>NUCLEOTIDE SEQUENCE [LARGE SCALE GENOMIC DNA]</scope>
    <source>
        <strain evidence="3">169a</strain>
    </source>
</reference>
<dbReference type="SUPFAM" id="SSF53335">
    <property type="entry name" value="S-adenosyl-L-methionine-dependent methyltransferases"/>
    <property type="match status" value="1"/>
</dbReference>
<dbReference type="GO" id="GO:0008757">
    <property type="term" value="F:S-adenosylmethionine-dependent methyltransferase activity"/>
    <property type="evidence" value="ECO:0007669"/>
    <property type="project" value="InterPro"/>
</dbReference>
<protein>
    <recommendedName>
        <fullName evidence="2">Methyltransferase type 11 domain-containing protein</fullName>
    </recommendedName>
</protein>
<feature type="region of interest" description="Disordered" evidence="1">
    <location>
        <begin position="273"/>
        <end position="309"/>
    </location>
</feature>